<dbReference type="EC" id="4.2.1.33" evidence="4"/>
<dbReference type="CDD" id="cd01577">
    <property type="entry name" value="IPMI_Swivel"/>
    <property type="match status" value="1"/>
</dbReference>
<dbReference type="InterPro" id="IPR050075">
    <property type="entry name" value="LeuD"/>
</dbReference>
<keyword evidence="2 4" id="KW-0456">Lyase</keyword>
<dbReference type="GO" id="GO:0003861">
    <property type="term" value="F:3-isopropylmalate dehydratase activity"/>
    <property type="evidence" value="ECO:0007669"/>
    <property type="project" value="UniProtKB-EC"/>
</dbReference>
<gene>
    <name evidence="4" type="ORF">ASZ90_016804</name>
</gene>
<dbReference type="Gene3D" id="3.20.19.10">
    <property type="entry name" value="Aconitase, domain 4"/>
    <property type="match status" value="1"/>
</dbReference>
<comment type="similarity">
    <text evidence="1">Belongs to the LeuD family. LeuD type 2 subfamily.</text>
</comment>
<evidence type="ECO:0000259" key="3">
    <source>
        <dbReference type="Pfam" id="PF00694"/>
    </source>
</evidence>
<dbReference type="EMBL" id="LNQE01001769">
    <property type="protein sequence ID" value="KUG05757.1"/>
    <property type="molecule type" value="Genomic_DNA"/>
</dbReference>
<dbReference type="InterPro" id="IPR033940">
    <property type="entry name" value="IPMI_Swivel"/>
</dbReference>
<evidence type="ECO:0000313" key="4">
    <source>
        <dbReference type="EMBL" id="KUG05757.1"/>
    </source>
</evidence>
<sequence>MRIEGHAVCLPADIDTDLIIAGRYLRTKDRTIWSAHVFEDLDPALAGRLDGAVIVAGNNFGCGSSREQAPVALKEAGVRGIIAPSFARIFYRNAINVGLPLAEADLPCRDETRVVIDFSAGIVSAPDASRSIRPLSPRMIEILEAGGLVELWRQQR</sequence>
<dbReference type="NCBIfam" id="TIGR02087">
    <property type="entry name" value="LEUD_arch"/>
    <property type="match status" value="1"/>
</dbReference>
<reference evidence="4" key="1">
    <citation type="journal article" date="2015" name="Proc. Natl. Acad. Sci. U.S.A.">
        <title>Networks of energetic and metabolic interactions define dynamics in microbial communities.</title>
        <authorList>
            <person name="Embree M."/>
            <person name="Liu J.K."/>
            <person name="Al-Bassam M.M."/>
            <person name="Zengler K."/>
        </authorList>
    </citation>
    <scope>NUCLEOTIDE SEQUENCE</scope>
</reference>
<proteinExistence type="inferred from homology"/>
<feature type="domain" description="Aconitase A/isopropylmalate dehydratase small subunit swivel" evidence="3">
    <location>
        <begin position="53"/>
        <end position="99"/>
    </location>
</feature>
<evidence type="ECO:0000256" key="1">
    <source>
        <dbReference type="ARBA" id="ARBA00009869"/>
    </source>
</evidence>
<dbReference type="PANTHER" id="PTHR43345">
    <property type="entry name" value="3-ISOPROPYLMALATE DEHYDRATASE SMALL SUBUNIT 2-RELATED-RELATED"/>
    <property type="match status" value="1"/>
</dbReference>
<protein>
    <submittedName>
        <fullName evidence="4">3-isopropylmalate dehydratase small subunit</fullName>
        <ecNumber evidence="4">4.2.1.33</ecNumber>
    </submittedName>
</protein>
<comment type="caution">
    <text evidence="4">The sequence shown here is derived from an EMBL/GenBank/DDBJ whole genome shotgun (WGS) entry which is preliminary data.</text>
</comment>
<dbReference type="InterPro" id="IPR011827">
    <property type="entry name" value="LeuD_type2/HacB/DmdB"/>
</dbReference>
<dbReference type="SUPFAM" id="SSF52016">
    <property type="entry name" value="LeuD/IlvD-like"/>
    <property type="match status" value="1"/>
</dbReference>
<dbReference type="AlphaFoldDB" id="A0A0W8EB93"/>
<dbReference type="InterPro" id="IPR015928">
    <property type="entry name" value="Aconitase/3IPM_dehydase_swvl"/>
</dbReference>
<accession>A0A0W8EB93</accession>
<dbReference type="InterPro" id="IPR000573">
    <property type="entry name" value="AconitaseA/IPMdHydase_ssu_swvl"/>
</dbReference>
<name>A0A0W8EB93_9ZZZZ</name>
<organism evidence="4">
    <name type="scientific">hydrocarbon metagenome</name>
    <dbReference type="NCBI Taxonomy" id="938273"/>
    <lineage>
        <taxon>unclassified sequences</taxon>
        <taxon>metagenomes</taxon>
        <taxon>ecological metagenomes</taxon>
    </lineage>
</organism>
<evidence type="ECO:0000256" key="2">
    <source>
        <dbReference type="ARBA" id="ARBA00023239"/>
    </source>
</evidence>
<dbReference type="Pfam" id="PF00694">
    <property type="entry name" value="Aconitase_C"/>
    <property type="match status" value="1"/>
</dbReference>
<dbReference type="PANTHER" id="PTHR43345:SF2">
    <property type="entry name" value="3-ISOPROPYLMALATE DEHYDRATASE SMALL SUBUNIT 1"/>
    <property type="match status" value="1"/>
</dbReference>